<dbReference type="InterPro" id="IPR003877">
    <property type="entry name" value="SPRY_dom"/>
</dbReference>
<protein>
    <recommendedName>
        <fullName evidence="15">Butyrophilin subfamily 1 member A1</fullName>
    </recommendedName>
</protein>
<dbReference type="GO" id="GO:0005102">
    <property type="term" value="F:signaling receptor binding"/>
    <property type="evidence" value="ECO:0007669"/>
    <property type="project" value="TreeGrafter"/>
</dbReference>
<comment type="similarity">
    <text evidence="2">Belongs to the immunoglobulin superfamily. BTN/MOG family.</text>
</comment>
<dbReference type="Pfam" id="PF13765">
    <property type="entry name" value="PRY"/>
    <property type="match status" value="1"/>
</dbReference>
<dbReference type="GO" id="GO:0050852">
    <property type="term" value="P:T cell receptor signaling pathway"/>
    <property type="evidence" value="ECO:0007669"/>
    <property type="project" value="TreeGrafter"/>
</dbReference>
<dbReference type="GO" id="GO:0009897">
    <property type="term" value="C:external side of plasma membrane"/>
    <property type="evidence" value="ECO:0007669"/>
    <property type="project" value="TreeGrafter"/>
</dbReference>
<evidence type="ECO:0000259" key="11">
    <source>
        <dbReference type="PROSITE" id="PS50188"/>
    </source>
</evidence>
<dbReference type="Pfam" id="PF07686">
    <property type="entry name" value="V-set"/>
    <property type="match status" value="1"/>
</dbReference>
<dbReference type="PROSITE" id="PS50188">
    <property type="entry name" value="B302_SPRY"/>
    <property type="match status" value="1"/>
</dbReference>
<dbReference type="InterPro" id="IPR043136">
    <property type="entry name" value="B30.2/SPRY_sf"/>
</dbReference>
<evidence type="ECO:0000256" key="7">
    <source>
        <dbReference type="ARBA" id="ARBA00023157"/>
    </source>
</evidence>
<dbReference type="SUPFAM" id="SSF48726">
    <property type="entry name" value="Immunoglobulin"/>
    <property type="match status" value="2"/>
</dbReference>
<evidence type="ECO:0000256" key="5">
    <source>
        <dbReference type="ARBA" id="ARBA00022989"/>
    </source>
</evidence>
<evidence type="ECO:0000256" key="6">
    <source>
        <dbReference type="ARBA" id="ARBA00023136"/>
    </source>
</evidence>
<evidence type="ECO:0000256" key="1">
    <source>
        <dbReference type="ARBA" id="ARBA00004479"/>
    </source>
</evidence>
<dbReference type="GO" id="GO:0001817">
    <property type="term" value="P:regulation of cytokine production"/>
    <property type="evidence" value="ECO:0007669"/>
    <property type="project" value="TreeGrafter"/>
</dbReference>
<feature type="domain" description="Ig-like" evidence="12">
    <location>
        <begin position="129"/>
        <end position="214"/>
    </location>
</feature>
<evidence type="ECO:0000256" key="10">
    <source>
        <dbReference type="SAM" id="Phobius"/>
    </source>
</evidence>
<dbReference type="FunFam" id="2.60.120.920:FF:000004">
    <property type="entry name" value="Butyrophilin subfamily 1 member A1"/>
    <property type="match status" value="1"/>
</dbReference>
<dbReference type="InterPro" id="IPR003879">
    <property type="entry name" value="Butyrophylin_SPRY"/>
</dbReference>
<comment type="subcellular location">
    <subcellularLocation>
        <location evidence="1">Membrane</location>
        <topology evidence="1">Single-pass type I membrane protein</topology>
    </subcellularLocation>
</comment>
<dbReference type="PANTHER" id="PTHR24100">
    <property type="entry name" value="BUTYROPHILIN"/>
    <property type="match status" value="1"/>
</dbReference>
<dbReference type="InterPro" id="IPR006574">
    <property type="entry name" value="PRY"/>
</dbReference>
<evidence type="ECO:0008006" key="15">
    <source>
        <dbReference type="Google" id="ProtNLM"/>
    </source>
</evidence>
<dbReference type="InterPro" id="IPR050504">
    <property type="entry name" value="IgSF_BTN/MOG"/>
</dbReference>
<evidence type="ECO:0000256" key="8">
    <source>
        <dbReference type="ARBA" id="ARBA00023180"/>
    </source>
</evidence>
<name>A0A8D0ETS6_STROC</name>
<dbReference type="PRINTS" id="PR01407">
    <property type="entry name" value="BUTYPHLNCDUF"/>
</dbReference>
<evidence type="ECO:0000313" key="13">
    <source>
        <dbReference type="Ensembl" id="ENSSOCP00000005692.1"/>
    </source>
</evidence>
<evidence type="ECO:0000256" key="3">
    <source>
        <dbReference type="ARBA" id="ARBA00022692"/>
    </source>
</evidence>
<dbReference type="InterPro" id="IPR001870">
    <property type="entry name" value="B30.2/SPRY"/>
</dbReference>
<dbReference type="PROSITE" id="PS50835">
    <property type="entry name" value="IG_LIKE"/>
    <property type="match status" value="2"/>
</dbReference>
<evidence type="ECO:0000256" key="2">
    <source>
        <dbReference type="ARBA" id="ARBA00007591"/>
    </source>
</evidence>
<dbReference type="FunFam" id="2.60.40.10:FF:000088">
    <property type="entry name" value="Butyrophilin subfamily 1 member A1"/>
    <property type="match status" value="1"/>
</dbReference>
<keyword evidence="4" id="KW-0732">Signal</keyword>
<dbReference type="FunFam" id="2.60.40.10:FF:000208">
    <property type="entry name" value="Butyrophilin subfamily 1 member A1"/>
    <property type="match status" value="1"/>
</dbReference>
<dbReference type="InterPro" id="IPR013783">
    <property type="entry name" value="Ig-like_fold"/>
</dbReference>
<keyword evidence="6 10" id="KW-0472">Membrane</keyword>
<keyword evidence="3 10" id="KW-0812">Transmembrane</keyword>
<evidence type="ECO:0000256" key="9">
    <source>
        <dbReference type="ARBA" id="ARBA00023319"/>
    </source>
</evidence>
<dbReference type="InterPro" id="IPR003599">
    <property type="entry name" value="Ig_sub"/>
</dbReference>
<dbReference type="InterPro" id="IPR053896">
    <property type="entry name" value="BTN3A2-like_Ig-C"/>
</dbReference>
<dbReference type="SMART" id="SM00409">
    <property type="entry name" value="IG"/>
    <property type="match status" value="1"/>
</dbReference>
<organism evidence="13 14">
    <name type="scientific">Strix occidentalis caurina</name>
    <name type="common">northern spotted owl</name>
    <dbReference type="NCBI Taxonomy" id="311401"/>
    <lineage>
        <taxon>Eukaryota</taxon>
        <taxon>Metazoa</taxon>
        <taxon>Chordata</taxon>
        <taxon>Craniata</taxon>
        <taxon>Vertebrata</taxon>
        <taxon>Euteleostomi</taxon>
        <taxon>Archelosauria</taxon>
        <taxon>Archosauria</taxon>
        <taxon>Dinosauria</taxon>
        <taxon>Saurischia</taxon>
        <taxon>Theropoda</taxon>
        <taxon>Coelurosauria</taxon>
        <taxon>Aves</taxon>
        <taxon>Neognathae</taxon>
        <taxon>Neoaves</taxon>
        <taxon>Telluraves</taxon>
        <taxon>Strigiformes</taxon>
        <taxon>Strigidae</taxon>
        <taxon>Strix</taxon>
    </lineage>
</organism>
<dbReference type="SMART" id="SM00449">
    <property type="entry name" value="SPRY"/>
    <property type="match status" value="1"/>
</dbReference>
<reference evidence="13" key="1">
    <citation type="submission" date="2025-08" db="UniProtKB">
        <authorList>
            <consortium name="Ensembl"/>
        </authorList>
    </citation>
    <scope>IDENTIFICATION</scope>
</reference>
<reference evidence="13" key="2">
    <citation type="submission" date="2025-09" db="UniProtKB">
        <authorList>
            <consortium name="Ensembl"/>
        </authorList>
    </citation>
    <scope>IDENTIFICATION</scope>
</reference>
<evidence type="ECO:0000313" key="14">
    <source>
        <dbReference type="Proteomes" id="UP000694551"/>
    </source>
</evidence>
<dbReference type="Pfam" id="PF00622">
    <property type="entry name" value="SPRY"/>
    <property type="match status" value="1"/>
</dbReference>
<dbReference type="Ensembl" id="ENSSOCT00000005849.1">
    <property type="protein sequence ID" value="ENSSOCP00000005692.1"/>
    <property type="gene ID" value="ENSSOCG00000004390.1"/>
</dbReference>
<dbReference type="Gene3D" id="2.60.40.10">
    <property type="entry name" value="Immunoglobulins"/>
    <property type="match status" value="2"/>
</dbReference>
<proteinExistence type="inferred from homology"/>
<keyword evidence="8" id="KW-0325">Glycoprotein</keyword>
<keyword evidence="5 10" id="KW-1133">Transmembrane helix</keyword>
<dbReference type="SUPFAM" id="SSF49899">
    <property type="entry name" value="Concanavalin A-like lectins/glucanases"/>
    <property type="match status" value="1"/>
</dbReference>
<keyword evidence="7" id="KW-1015">Disulfide bond</keyword>
<dbReference type="Gene3D" id="2.60.120.920">
    <property type="match status" value="1"/>
</dbReference>
<dbReference type="Proteomes" id="UP000694551">
    <property type="component" value="Unplaced"/>
</dbReference>
<keyword evidence="14" id="KW-1185">Reference proteome</keyword>
<dbReference type="AlphaFoldDB" id="A0A8D0ETS6"/>
<sequence>PEPCGAGHYCRCSLHVSVSFSLPKMDVVLPCHVSPRVDIQRLEIWWIRHPSSETVHHYRNGEDQDGEQSRDYRGRTELVRAGLSNGSLDLWILGLRPSDDGQYLCAVQGVTSYSEATVDLEVAATGSVPQLSLEAYGDGGIRVRCRSAGWYPQPQVLWKGAGGQRLPSLWQRRSSDERGLFDVEDVTVVSGSGAGNFSCVVRNSRLEQEQEAVPCFSAPFFHDARPWMVALPVLLVLLAAVTGLGAWLWRRKGQFVVEGVEGKGWVRSEAEPWPVGAHVVTLDPDTAHSQLVLSADRRRVNLGSARQELPDTWKRFDIRFCVLGQEGFKEGRHCWEVEVVVWPGGDSRWAVGVVRGKISRKGYMEVVPEGGFWAVRHYGGHLVSLTSPRNDLSQSPVPRRILVCLDCTEGSVTFINAETGAEIFTFPPGSLNGEIFHPWFWATTNTILGWIGGFWPCSRC</sequence>
<dbReference type="SMART" id="SM00589">
    <property type="entry name" value="PRY"/>
    <property type="match status" value="1"/>
</dbReference>
<dbReference type="InterPro" id="IPR013106">
    <property type="entry name" value="Ig_V-set"/>
</dbReference>
<accession>A0A8D0ETS6</accession>
<evidence type="ECO:0000259" key="12">
    <source>
        <dbReference type="PROSITE" id="PS50835"/>
    </source>
</evidence>
<dbReference type="Pfam" id="PF22705">
    <property type="entry name" value="C2-set_3"/>
    <property type="match status" value="1"/>
</dbReference>
<dbReference type="PANTHER" id="PTHR24100:SF149">
    <property type="entry name" value="BG-LIKE ANTIGEN 1-RELATED"/>
    <property type="match status" value="1"/>
</dbReference>
<feature type="domain" description="B30.2/SPRY" evidence="11">
    <location>
        <begin position="260"/>
        <end position="459"/>
    </location>
</feature>
<keyword evidence="9" id="KW-0393">Immunoglobulin domain</keyword>
<dbReference type="SMART" id="SM00406">
    <property type="entry name" value="IGv"/>
    <property type="match status" value="1"/>
</dbReference>
<evidence type="ECO:0000256" key="4">
    <source>
        <dbReference type="ARBA" id="ARBA00022729"/>
    </source>
</evidence>
<feature type="transmembrane region" description="Helical" evidence="10">
    <location>
        <begin position="227"/>
        <end position="249"/>
    </location>
</feature>
<dbReference type="InterPro" id="IPR036179">
    <property type="entry name" value="Ig-like_dom_sf"/>
</dbReference>
<dbReference type="InterPro" id="IPR007110">
    <property type="entry name" value="Ig-like_dom"/>
</dbReference>
<feature type="domain" description="Ig-like" evidence="12">
    <location>
        <begin position="27"/>
        <end position="123"/>
    </location>
</feature>
<dbReference type="InterPro" id="IPR013320">
    <property type="entry name" value="ConA-like_dom_sf"/>
</dbReference>